<comment type="caution">
    <text evidence="4">The sequence shown here is derived from an EMBL/GenBank/DDBJ whole genome shotgun (WGS) entry which is preliminary data.</text>
</comment>
<keyword evidence="1" id="KW-0472">Membrane</keyword>
<dbReference type="InterPro" id="IPR035919">
    <property type="entry name" value="EAL_sf"/>
</dbReference>
<dbReference type="SMART" id="SM00267">
    <property type="entry name" value="GGDEF"/>
    <property type="match status" value="1"/>
</dbReference>
<keyword evidence="1" id="KW-0812">Transmembrane</keyword>
<evidence type="ECO:0000259" key="3">
    <source>
        <dbReference type="PROSITE" id="PS50887"/>
    </source>
</evidence>
<name>L8JG08_9GAMM</name>
<dbReference type="InterPro" id="IPR001633">
    <property type="entry name" value="EAL_dom"/>
</dbReference>
<dbReference type="Gene3D" id="3.30.70.270">
    <property type="match status" value="1"/>
</dbReference>
<dbReference type="InterPro" id="IPR029787">
    <property type="entry name" value="Nucleotide_cyclase"/>
</dbReference>
<dbReference type="Gene3D" id="3.20.20.450">
    <property type="entry name" value="EAL domain"/>
    <property type="match status" value="1"/>
</dbReference>
<dbReference type="CDD" id="cd01949">
    <property type="entry name" value="GGDEF"/>
    <property type="match status" value="1"/>
</dbReference>
<dbReference type="Proteomes" id="UP000011134">
    <property type="component" value="Unassembled WGS sequence"/>
</dbReference>
<feature type="transmembrane region" description="Helical" evidence="1">
    <location>
        <begin position="64"/>
        <end position="82"/>
    </location>
</feature>
<dbReference type="PROSITE" id="PS50883">
    <property type="entry name" value="EAL"/>
    <property type="match status" value="1"/>
</dbReference>
<protein>
    <recommendedName>
        <fullName evidence="6">Diguanylate cyclase</fullName>
    </recommendedName>
</protein>
<evidence type="ECO:0008006" key="6">
    <source>
        <dbReference type="Google" id="ProtNLM"/>
    </source>
</evidence>
<feature type="domain" description="EAL" evidence="2">
    <location>
        <begin position="270"/>
        <end position="523"/>
    </location>
</feature>
<proteinExistence type="predicted"/>
<evidence type="ECO:0000256" key="1">
    <source>
        <dbReference type="SAM" id="Phobius"/>
    </source>
</evidence>
<dbReference type="RefSeq" id="WP_007462620.1">
    <property type="nucleotide sequence ID" value="NZ_AMZO01000003.1"/>
</dbReference>
<dbReference type="Pfam" id="PF00990">
    <property type="entry name" value="GGDEF"/>
    <property type="match status" value="1"/>
</dbReference>
<dbReference type="InterPro" id="IPR000160">
    <property type="entry name" value="GGDEF_dom"/>
</dbReference>
<evidence type="ECO:0000313" key="4">
    <source>
        <dbReference type="EMBL" id="ELR67198.1"/>
    </source>
</evidence>
<dbReference type="PANTHER" id="PTHR44757">
    <property type="entry name" value="DIGUANYLATE CYCLASE DGCP"/>
    <property type="match status" value="1"/>
</dbReference>
<dbReference type="PATRIC" id="fig|1056511.3.peg.768"/>
<dbReference type="SMART" id="SM00052">
    <property type="entry name" value="EAL"/>
    <property type="match status" value="1"/>
</dbReference>
<gene>
    <name evidence="4" type="ORF">C942_02706</name>
</gene>
<dbReference type="InterPro" id="IPR052155">
    <property type="entry name" value="Biofilm_reg_signaling"/>
</dbReference>
<dbReference type="Pfam" id="PF00563">
    <property type="entry name" value="EAL"/>
    <property type="match status" value="1"/>
</dbReference>
<dbReference type="InterPro" id="IPR043128">
    <property type="entry name" value="Rev_trsase/Diguanyl_cyclase"/>
</dbReference>
<keyword evidence="5" id="KW-1185">Reference proteome</keyword>
<dbReference type="NCBIfam" id="TIGR00254">
    <property type="entry name" value="GGDEF"/>
    <property type="match status" value="1"/>
</dbReference>
<dbReference type="CDD" id="cd01948">
    <property type="entry name" value="EAL"/>
    <property type="match status" value="1"/>
</dbReference>
<evidence type="ECO:0000313" key="5">
    <source>
        <dbReference type="Proteomes" id="UP000011134"/>
    </source>
</evidence>
<reference evidence="4 5" key="1">
    <citation type="submission" date="2012-12" db="EMBL/GenBank/DDBJ databases">
        <title>Genome Assembly of Photobacterium sp. AK15.</title>
        <authorList>
            <person name="Khatri I."/>
            <person name="Vaidya B."/>
            <person name="Srinivas T.N.R."/>
            <person name="Subramanian S."/>
            <person name="Pinnaka A."/>
        </authorList>
    </citation>
    <scope>NUCLEOTIDE SEQUENCE [LARGE SCALE GENOMIC DNA]</scope>
    <source>
        <strain evidence="4 5">AK15</strain>
    </source>
</reference>
<organism evidence="4 5">
    <name type="scientific">Photobacterium marinum</name>
    <dbReference type="NCBI Taxonomy" id="1056511"/>
    <lineage>
        <taxon>Bacteria</taxon>
        <taxon>Pseudomonadati</taxon>
        <taxon>Pseudomonadota</taxon>
        <taxon>Gammaproteobacteria</taxon>
        <taxon>Vibrionales</taxon>
        <taxon>Vibrionaceae</taxon>
        <taxon>Photobacterium</taxon>
    </lineage>
</organism>
<accession>L8JG08</accession>
<dbReference type="PROSITE" id="PS50887">
    <property type="entry name" value="GGDEF"/>
    <property type="match status" value="1"/>
</dbReference>
<keyword evidence="1" id="KW-1133">Transmembrane helix</keyword>
<feature type="domain" description="GGDEF" evidence="3">
    <location>
        <begin position="130"/>
        <end position="261"/>
    </location>
</feature>
<dbReference type="SUPFAM" id="SSF141868">
    <property type="entry name" value="EAL domain-like"/>
    <property type="match status" value="1"/>
</dbReference>
<dbReference type="SUPFAM" id="SSF55073">
    <property type="entry name" value="Nucleotide cyclase"/>
    <property type="match status" value="1"/>
</dbReference>
<dbReference type="EMBL" id="AMZO01000003">
    <property type="protein sequence ID" value="ELR67198.1"/>
    <property type="molecule type" value="Genomic_DNA"/>
</dbReference>
<dbReference type="PANTHER" id="PTHR44757:SF2">
    <property type="entry name" value="BIOFILM ARCHITECTURE MAINTENANCE PROTEIN MBAA"/>
    <property type="match status" value="1"/>
</dbReference>
<evidence type="ECO:0000259" key="2">
    <source>
        <dbReference type="PROSITE" id="PS50883"/>
    </source>
</evidence>
<sequence>MQNIAPLLVILGTVVMIHAIRPTLSICKKDQRIGWRIVAVMTSLFVLAYCCYTYFLIKLPFDHIELLIAPVFLFGSFYVHLITNLSLRSINKYQQAAVKEHYCGLHDALTGLKNRKFMLQSMKSKMTDACPFALMLLDLDKFKPINDAFGHLAGDALLKALATRMLANLPSKAELIRLGGDEFAIILPYADAQEIDNCIKQLQNSIRHKFLVRGTVVHVDMSIGIACYPSQSSSITELIKCADLAMYEAKKSHYSFCYYSASYQPSSKQHMQLIDKIRNAIEKKEFSLHFQPIYIPGTKEIYSVEALIRWQQPDGRYISPSLFIPVAEKAGLVSAISKLVIHQSFQQLSRWQEQGFSPRLQLNLSAHDLGDNQLVEYIQARLERFDVDPGHVVLEITESAMMRDIQTAKATMTSLYKLGLTLCVDDFGAGYTCLTMLSDLPIKQIKIDSRYVIEMSRKNNNFQIISSVAFLAKNIGAEVVIEGIENEGQLKRLSSIPNALLQGHFLCEPMCARDIEAHLQQEQLLYID</sequence>
<dbReference type="AlphaFoldDB" id="L8JG08"/>
<feature type="transmembrane region" description="Helical" evidence="1">
    <location>
        <begin position="35"/>
        <end position="57"/>
    </location>
</feature>
<dbReference type="OrthoDB" id="1316910at2"/>